<feature type="compositionally biased region" description="Polar residues" evidence="6">
    <location>
        <begin position="1015"/>
        <end position="1025"/>
    </location>
</feature>
<evidence type="ECO:0000256" key="5">
    <source>
        <dbReference type="SAM" id="Coils"/>
    </source>
</evidence>
<feature type="coiled-coil region" evidence="5">
    <location>
        <begin position="159"/>
        <end position="186"/>
    </location>
</feature>
<feature type="non-terminal residue" evidence="7">
    <location>
        <position position="1158"/>
    </location>
</feature>
<dbReference type="PANTHER" id="PTHR31908">
    <property type="entry name" value="PROTEIN CROWDED NUCLEI 4"/>
    <property type="match status" value="1"/>
</dbReference>
<dbReference type="GO" id="GO:0006997">
    <property type="term" value="P:nucleus organization"/>
    <property type="evidence" value="ECO:0007669"/>
    <property type="project" value="InterPro"/>
</dbReference>
<dbReference type="Proteomes" id="UP000325081">
    <property type="component" value="Unassembled WGS sequence"/>
</dbReference>
<feature type="non-terminal residue" evidence="7">
    <location>
        <position position="1"/>
    </location>
</feature>
<dbReference type="PANTHER" id="PTHR31908:SF11">
    <property type="entry name" value="PROTEIN CROWDED NUCLEI 1"/>
    <property type="match status" value="1"/>
</dbReference>
<name>A0A5A7PT84_STRAF</name>
<feature type="compositionally biased region" description="Basic and acidic residues" evidence="6">
    <location>
        <begin position="1097"/>
        <end position="1119"/>
    </location>
</feature>
<feature type="coiled-coil region" evidence="5">
    <location>
        <begin position="265"/>
        <end position="652"/>
    </location>
</feature>
<feature type="region of interest" description="Disordered" evidence="6">
    <location>
        <begin position="1"/>
        <end position="42"/>
    </location>
</feature>
<dbReference type="AlphaFoldDB" id="A0A5A7PT84"/>
<feature type="region of interest" description="Disordered" evidence="6">
    <location>
        <begin position="914"/>
        <end position="939"/>
    </location>
</feature>
<evidence type="ECO:0000313" key="7">
    <source>
        <dbReference type="EMBL" id="GER35722.1"/>
    </source>
</evidence>
<feature type="compositionally biased region" description="Basic residues" evidence="6">
    <location>
        <begin position="965"/>
        <end position="978"/>
    </location>
</feature>
<evidence type="ECO:0000256" key="1">
    <source>
        <dbReference type="ARBA" id="ARBA00023054"/>
    </source>
</evidence>
<dbReference type="GO" id="GO:0005652">
    <property type="term" value="C:nuclear lamina"/>
    <property type="evidence" value="ECO:0007669"/>
    <property type="project" value="UniProtKB-SubCell"/>
</dbReference>
<keyword evidence="8" id="KW-1185">Reference proteome</keyword>
<evidence type="ECO:0000256" key="3">
    <source>
        <dbReference type="ARBA" id="ARBA00024186"/>
    </source>
</evidence>
<feature type="compositionally biased region" description="Basic and acidic residues" evidence="6">
    <location>
        <begin position="1026"/>
        <end position="1038"/>
    </location>
</feature>
<dbReference type="InterPro" id="IPR040418">
    <property type="entry name" value="CRWN"/>
</dbReference>
<evidence type="ECO:0000256" key="2">
    <source>
        <dbReference type="ARBA" id="ARBA00023242"/>
    </source>
</evidence>
<evidence type="ECO:0000256" key="6">
    <source>
        <dbReference type="SAM" id="MobiDB-lite"/>
    </source>
</evidence>
<comment type="caution">
    <text evidence="7">The sequence shown here is derived from an EMBL/GenBank/DDBJ whole genome shotgun (WGS) entry which is preliminary data.</text>
</comment>
<feature type="compositionally biased region" description="Polar residues" evidence="6">
    <location>
        <begin position="914"/>
        <end position="928"/>
    </location>
</feature>
<accession>A0A5A7PT84</accession>
<feature type="compositionally biased region" description="Polar residues" evidence="6">
    <location>
        <begin position="980"/>
        <end position="991"/>
    </location>
</feature>
<sequence>NVIDLRTPRKVAKRSEKKGTKGREREREREGERESLTVPDLAAPHSPKFGSVTWVSCNLGFTFVCTSGPEKSPGRLLSFFCCWSWWIRREMFTPQRKLWSLTPRSEPGQKNGSVSGPGSGSNAGAAIPSNGEALTDRVSKLENELFEYQYNMGLLLIEKKEWNAKYEELTQALADASDALKRERVSHSSAMSEVEKREENLKKALGVERQSMLDLEKALREMRSEHAEIKFNADSKLAEANALVTSVEEKSLEVEAKFHAVDAKLAEVSRKSSEIERKLHELEAQENALKRERSLFATEREARDTSMSKQREDLREWDRKLKEAEERLADGRRLLNEREKKANDNDNLLKEKQMELEELRRKIEIDDSALKSKEEDISKRHASLALKEQASINEAVDARKRLEEREKQLLELEEKLNTREKLEIQKQLDEHQRILTEKQREFELEMEQKRKLNDEQLKDKVAEVEKKEAEISHMEEKVKKREQAVEKKMEKVREKETNIDSKSKALKEREKSLKVEEKNLEKEKKLVLEEKQDLLSLKADLDNLKADTESQLLKLNEESDRLKITEDERTEFTRLQSELKEEISKYRFESEQLMKEADNLKQEKERFEKEWEELDNKRAQIKKEEEDVLEQKNHLEKLRLSEEERLNNEKLEKQKYVQRELEALKLAQDSFAATMEHEKSVLAEKVQSERSQLIHDLEVRKQELEAEFQRKQEELKSSLHDKEQVFEQEKEKELDNINYLREVARREMEEVSLERLRMEKERRDISENKTRIESQQLGMKKDIEELVSLSQKLKDQREQLISERERFIAFAEKQQNCNICGETIREFMLSDLHALTEPRNLEAAPPLPKVAEDYLKEAGKFNAESSSPAVAKSGSPAAGKTMSWLRKCTSKILIFSPGKRLDLGYSQDLEVGTSMRQDVTNSPKTSPSGEKEPELFSGVANNFSDVQIVESETAVEEFGAARASKGGKVRERRIRAVRGSKTNGNVETSVQKNDDRTESDLGGAPKNTRKRNRPHGSQATVSDNQTEGHSDSVKDGERPRRRQRGLATEHGQKRYNLRANKKSVGTVANGSIPTARKGKGKEVDQPQSENLEAVGASREEIEEHGSKRVGAEDGDDHHSVRSTAAAASEFSADSPFKNAGGVNTPNTYVDDVGQSEEW</sequence>
<gene>
    <name evidence="7" type="ORF">STAS_12022</name>
</gene>
<comment type="similarity">
    <text evidence="4">Belongs to the CRWN family.</text>
</comment>
<comment type="subcellular location">
    <subcellularLocation>
        <location evidence="3">Nucleus lamina</location>
    </subcellularLocation>
</comment>
<protein>
    <submittedName>
        <fullName evidence="7">Nuclear matrix constituent protein 1</fullName>
    </submittedName>
</protein>
<evidence type="ECO:0000256" key="4">
    <source>
        <dbReference type="ARBA" id="ARBA00024208"/>
    </source>
</evidence>
<evidence type="ECO:0000313" key="8">
    <source>
        <dbReference type="Proteomes" id="UP000325081"/>
    </source>
</evidence>
<feature type="region of interest" description="Disordered" evidence="6">
    <location>
        <begin position="101"/>
        <end position="130"/>
    </location>
</feature>
<feature type="compositionally biased region" description="Basic and acidic residues" evidence="6">
    <location>
        <begin position="13"/>
        <end position="35"/>
    </location>
</feature>
<organism evidence="7 8">
    <name type="scientific">Striga asiatica</name>
    <name type="common">Asiatic witchweed</name>
    <name type="synonym">Buchnera asiatica</name>
    <dbReference type="NCBI Taxonomy" id="4170"/>
    <lineage>
        <taxon>Eukaryota</taxon>
        <taxon>Viridiplantae</taxon>
        <taxon>Streptophyta</taxon>
        <taxon>Embryophyta</taxon>
        <taxon>Tracheophyta</taxon>
        <taxon>Spermatophyta</taxon>
        <taxon>Magnoliopsida</taxon>
        <taxon>eudicotyledons</taxon>
        <taxon>Gunneridae</taxon>
        <taxon>Pentapetalae</taxon>
        <taxon>asterids</taxon>
        <taxon>lamiids</taxon>
        <taxon>Lamiales</taxon>
        <taxon>Orobanchaceae</taxon>
        <taxon>Buchnereae</taxon>
        <taxon>Striga</taxon>
    </lineage>
</organism>
<feature type="coiled-coil region" evidence="5">
    <location>
        <begin position="694"/>
        <end position="806"/>
    </location>
</feature>
<keyword evidence="2" id="KW-0539">Nucleus</keyword>
<proteinExistence type="inferred from homology"/>
<feature type="region of interest" description="Disordered" evidence="6">
    <location>
        <begin position="957"/>
        <end position="1158"/>
    </location>
</feature>
<dbReference type="EMBL" id="BKCP01005006">
    <property type="protein sequence ID" value="GER35722.1"/>
    <property type="molecule type" value="Genomic_DNA"/>
</dbReference>
<keyword evidence="1 5" id="KW-0175">Coiled coil</keyword>
<dbReference type="OrthoDB" id="673795at2759"/>
<reference evidence="8" key="1">
    <citation type="journal article" date="2019" name="Curr. Biol.">
        <title>Genome Sequence of Striga asiatica Provides Insight into the Evolution of Plant Parasitism.</title>
        <authorList>
            <person name="Yoshida S."/>
            <person name="Kim S."/>
            <person name="Wafula E.K."/>
            <person name="Tanskanen J."/>
            <person name="Kim Y.M."/>
            <person name="Honaas L."/>
            <person name="Yang Z."/>
            <person name="Spallek T."/>
            <person name="Conn C.E."/>
            <person name="Ichihashi Y."/>
            <person name="Cheong K."/>
            <person name="Cui S."/>
            <person name="Der J.P."/>
            <person name="Gundlach H."/>
            <person name="Jiao Y."/>
            <person name="Hori C."/>
            <person name="Ishida J.K."/>
            <person name="Kasahara H."/>
            <person name="Kiba T."/>
            <person name="Kim M.S."/>
            <person name="Koo N."/>
            <person name="Laohavisit A."/>
            <person name="Lee Y.H."/>
            <person name="Lumba S."/>
            <person name="McCourt P."/>
            <person name="Mortimer J.C."/>
            <person name="Mutuku J.M."/>
            <person name="Nomura T."/>
            <person name="Sasaki-Sekimoto Y."/>
            <person name="Seto Y."/>
            <person name="Wang Y."/>
            <person name="Wakatake T."/>
            <person name="Sakakibara H."/>
            <person name="Demura T."/>
            <person name="Yamaguchi S."/>
            <person name="Yoneyama K."/>
            <person name="Manabe R.I."/>
            <person name="Nelson D.C."/>
            <person name="Schulman A.H."/>
            <person name="Timko M.P."/>
            <person name="dePamphilis C.W."/>
            <person name="Choi D."/>
            <person name="Shirasu K."/>
        </authorList>
    </citation>
    <scope>NUCLEOTIDE SEQUENCE [LARGE SCALE GENOMIC DNA]</scope>
    <source>
        <strain evidence="8">cv. UVA1</strain>
    </source>
</reference>